<protein>
    <submittedName>
        <fullName evidence="8">Uncharacterized protein LOC111348613</fullName>
    </submittedName>
</protein>
<dbReference type="PROSITE" id="PS00624">
    <property type="entry name" value="GMC_OXRED_2"/>
    <property type="match status" value="1"/>
</dbReference>
<dbReference type="RefSeq" id="XP_022815047.1">
    <property type="nucleotide sequence ID" value="XM_022959279.1"/>
</dbReference>
<evidence type="ECO:0000259" key="6">
    <source>
        <dbReference type="PROSITE" id="PS00624"/>
    </source>
</evidence>
<evidence type="ECO:0000256" key="1">
    <source>
        <dbReference type="ARBA" id="ARBA00001974"/>
    </source>
</evidence>
<evidence type="ECO:0000256" key="3">
    <source>
        <dbReference type="ARBA" id="ARBA00022630"/>
    </source>
</evidence>
<dbReference type="PANTHER" id="PTHR11552:SF147">
    <property type="entry name" value="CHOLINE DEHYDROGENASE, MITOCHONDRIAL"/>
    <property type="match status" value="1"/>
</dbReference>
<gene>
    <name evidence="8" type="primary">LOC111348613</name>
</gene>
<evidence type="ECO:0000313" key="7">
    <source>
        <dbReference type="Proteomes" id="UP000301870"/>
    </source>
</evidence>
<dbReference type="GO" id="GO:0016614">
    <property type="term" value="F:oxidoreductase activity, acting on CH-OH group of donors"/>
    <property type="evidence" value="ECO:0007669"/>
    <property type="project" value="InterPro"/>
</dbReference>
<evidence type="ECO:0000256" key="4">
    <source>
        <dbReference type="ARBA" id="ARBA00022827"/>
    </source>
</evidence>
<keyword evidence="4 5" id="KW-0274">FAD</keyword>
<dbReference type="PIRSF" id="PIRSF000137">
    <property type="entry name" value="Alcohol_oxidase"/>
    <property type="match status" value="1"/>
</dbReference>
<proteinExistence type="inferred from homology"/>
<organism evidence="7 8">
    <name type="scientific">Spodoptera litura</name>
    <name type="common">Asian cotton leafworm</name>
    <dbReference type="NCBI Taxonomy" id="69820"/>
    <lineage>
        <taxon>Eukaryota</taxon>
        <taxon>Metazoa</taxon>
        <taxon>Ecdysozoa</taxon>
        <taxon>Arthropoda</taxon>
        <taxon>Hexapoda</taxon>
        <taxon>Insecta</taxon>
        <taxon>Pterygota</taxon>
        <taxon>Neoptera</taxon>
        <taxon>Endopterygota</taxon>
        <taxon>Lepidoptera</taxon>
        <taxon>Glossata</taxon>
        <taxon>Ditrysia</taxon>
        <taxon>Noctuoidea</taxon>
        <taxon>Noctuidae</taxon>
        <taxon>Amphipyrinae</taxon>
        <taxon>Spodoptera</taxon>
    </lineage>
</organism>
<dbReference type="SUPFAM" id="SSF51905">
    <property type="entry name" value="FAD/NAD(P)-binding domain"/>
    <property type="match status" value="1"/>
</dbReference>
<accession>A0A9J7DRQ5</accession>
<dbReference type="Pfam" id="PF05199">
    <property type="entry name" value="GMC_oxred_C"/>
    <property type="match status" value="1"/>
</dbReference>
<reference evidence="8" key="1">
    <citation type="submission" date="2025-08" db="UniProtKB">
        <authorList>
            <consortium name="RefSeq"/>
        </authorList>
    </citation>
    <scope>IDENTIFICATION</scope>
    <source>
        <strain evidence="8">Ishihara</strain>
        <tissue evidence="8">Whole body</tissue>
    </source>
</reference>
<dbReference type="GeneID" id="111348613"/>
<dbReference type="Gene3D" id="3.30.560.10">
    <property type="entry name" value="Glucose Oxidase, domain 3"/>
    <property type="match status" value="1"/>
</dbReference>
<dbReference type="InterPro" id="IPR012132">
    <property type="entry name" value="GMC_OxRdtase"/>
</dbReference>
<dbReference type="KEGG" id="sliu:111348613"/>
<dbReference type="Proteomes" id="UP000301870">
    <property type="component" value="Chromosome 7"/>
</dbReference>
<dbReference type="Gene3D" id="3.50.50.60">
    <property type="entry name" value="FAD/NAD(P)-binding domain"/>
    <property type="match status" value="1"/>
</dbReference>
<feature type="binding site" evidence="5">
    <location>
        <position position="295"/>
    </location>
    <ligand>
        <name>FAD</name>
        <dbReference type="ChEBI" id="CHEBI:57692"/>
    </ligand>
</feature>
<comment type="similarity">
    <text evidence="2">Belongs to the GMC oxidoreductase family.</text>
</comment>
<dbReference type="SUPFAM" id="SSF54373">
    <property type="entry name" value="FAD-linked reductases, C-terminal domain"/>
    <property type="match status" value="1"/>
</dbReference>
<dbReference type="AlphaFoldDB" id="A0A9J7DRQ5"/>
<comment type="cofactor">
    <cofactor evidence="1 5">
        <name>FAD</name>
        <dbReference type="ChEBI" id="CHEBI:57692"/>
    </cofactor>
</comment>
<dbReference type="Pfam" id="PF00732">
    <property type="entry name" value="GMC_oxred_N"/>
    <property type="match status" value="1"/>
</dbReference>
<dbReference type="PANTHER" id="PTHR11552">
    <property type="entry name" value="GLUCOSE-METHANOL-CHOLINE GMC OXIDOREDUCTASE"/>
    <property type="match status" value="1"/>
</dbReference>
<dbReference type="InterPro" id="IPR000172">
    <property type="entry name" value="GMC_OxRdtase_N"/>
</dbReference>
<name>A0A9J7DRQ5_SPOLT</name>
<evidence type="ECO:0000256" key="2">
    <source>
        <dbReference type="ARBA" id="ARBA00010790"/>
    </source>
</evidence>
<dbReference type="GO" id="GO:0050660">
    <property type="term" value="F:flavin adenine dinucleotide binding"/>
    <property type="evidence" value="ECO:0007669"/>
    <property type="project" value="InterPro"/>
</dbReference>
<keyword evidence="3" id="KW-0285">Flavoprotein</keyword>
<sequence>MTIFPRIKINGVVFALLIMFIGLQFKSILHTISVVEVKVLFPLIRLVQIAIVSLYPTDHSLYPTQANVQDSQTFDFIIVGAGSAGCVLANRLTEVSDWNVLLIEAGDDPPTASLIPGLSVIVAAALPDWNFFTVDDGYSSQGLKTKTIHNRRGKMLGGSSGTNFMFYVRGNQKDYDRWAQDGNEGWNWDHVTTYFRKSENIKDEFLIKSDAANLHGSEGFLTVTQPDWGDVTKDYLNAFREQGHDILLDYNGHQQLGYGMSSFTSDEKTRQNTANAFLSPIKNRKNLHVLKNTLVRKILVNKNKRAIGVEARLPGGQIIKLNARNEVILSAGAINTPQLMMLSGIGPKDHLEEMKIDIVLDSPNVGQNMQDHALVPILISGKKKFLSILDNIKPLGETSRFPMASFLGFVALNKSQGYPDYQITAIPTPTAALLPPLLCSDTFSIKDNSIIVIADETQTRGALFSLVTHLHPKSRGSIKLRSANPEDSPLIYSGYFSNEDDLEDFAKYIEDYITVINTTYFKEIEAEVIDLKLDECVAFTFGSHEYWRCYVLNLATTQYHAVSTCKMGVEGQGVVDERLRVRGVEGLRIVDASIMPSLTSGNTNAPVIMIAEKASDMIKQDHSINLGSENK</sequence>
<dbReference type="InterPro" id="IPR036188">
    <property type="entry name" value="FAD/NAD-bd_sf"/>
</dbReference>
<keyword evidence="7" id="KW-1185">Reference proteome</keyword>
<evidence type="ECO:0000313" key="8">
    <source>
        <dbReference type="RefSeq" id="XP_022815047.1"/>
    </source>
</evidence>
<dbReference type="InterPro" id="IPR007867">
    <property type="entry name" value="GMC_OxRtase_C"/>
</dbReference>
<feature type="domain" description="Glucose-methanol-choline oxidoreductase N-terminal" evidence="6">
    <location>
        <begin position="332"/>
        <end position="346"/>
    </location>
</feature>
<evidence type="ECO:0000256" key="5">
    <source>
        <dbReference type="PIRSR" id="PIRSR000137-2"/>
    </source>
</evidence>
<dbReference type="OrthoDB" id="269227at2759"/>